<evidence type="ECO:0000313" key="1">
    <source>
        <dbReference type="Proteomes" id="UP000504637"/>
    </source>
</evidence>
<protein>
    <submittedName>
        <fullName evidence="2">Uncharacterized protein</fullName>
    </submittedName>
</protein>
<reference evidence="2" key="3">
    <citation type="submission" date="2025-08" db="UniProtKB">
        <authorList>
            <consortium name="RefSeq"/>
        </authorList>
    </citation>
    <scope>IDENTIFICATION</scope>
    <source>
        <strain evidence="2">CBS 342.82</strain>
    </source>
</reference>
<sequence>MCHLRFDPRFASIYLKRRLRDGILLIAPDMRITHVACAWLVPECEWPCTQATELPHCFQTLRCTRLLSLVLRHILKRDGVYLHNFFAIFKWRCYPDIWRCIGAQPHPEDSTPTAAEPDKNPGFWSSLCLAVADLSTAHDGFAYGSRKATVPRNPVARMCPMIFRRHLFIGNIYHLFQCHRQS</sequence>
<accession>A0A6J3LYC5</accession>
<reference evidence="2" key="1">
    <citation type="submission" date="2020-01" db="EMBL/GenBank/DDBJ databases">
        <authorList>
            <consortium name="DOE Joint Genome Institute"/>
            <person name="Haridas S."/>
            <person name="Albert R."/>
            <person name="Binder M."/>
            <person name="Bloem J."/>
            <person name="Labutti K."/>
            <person name="Salamov A."/>
            <person name="Andreopoulos B."/>
            <person name="Baker S.E."/>
            <person name="Barry K."/>
            <person name="Bills G."/>
            <person name="Bluhm B.H."/>
            <person name="Cannon C."/>
            <person name="Castanera R."/>
            <person name="Culley D.E."/>
            <person name="Daum C."/>
            <person name="Ezra D."/>
            <person name="Gonzalez J.B."/>
            <person name="Henrissat B."/>
            <person name="Kuo A."/>
            <person name="Liang C."/>
            <person name="Lipzen A."/>
            <person name="Lutzoni F."/>
            <person name="Magnuson J."/>
            <person name="Mondo S."/>
            <person name="Nolan M."/>
            <person name="Ohm R."/>
            <person name="Pangilinan J."/>
            <person name="Park H.-J."/>
            <person name="Ramirez L."/>
            <person name="Alfaro M."/>
            <person name="Sun H."/>
            <person name="Tritt A."/>
            <person name="Yoshinaga Y."/>
            <person name="Zwiers L.-H."/>
            <person name="Turgeon B.G."/>
            <person name="Goodwin S.B."/>
            <person name="Spatafora J.W."/>
            <person name="Crous P.W."/>
            <person name="Grigoriev I.V."/>
        </authorList>
    </citation>
    <scope>NUCLEOTIDE SEQUENCE</scope>
    <source>
        <strain evidence="2">CBS 342.82</strain>
    </source>
</reference>
<gene>
    <name evidence="2" type="ORF">K489DRAFT_70935</name>
</gene>
<evidence type="ECO:0000313" key="2">
    <source>
        <dbReference type="RefSeq" id="XP_033456658.1"/>
    </source>
</evidence>
<proteinExistence type="predicted"/>
<dbReference type="GeneID" id="54366659"/>
<dbReference type="RefSeq" id="XP_033456658.1">
    <property type="nucleotide sequence ID" value="XM_033608858.1"/>
</dbReference>
<dbReference type="AlphaFoldDB" id="A0A6J3LYC5"/>
<keyword evidence="1" id="KW-1185">Reference proteome</keyword>
<reference evidence="2" key="2">
    <citation type="submission" date="2020-04" db="EMBL/GenBank/DDBJ databases">
        <authorList>
            <consortium name="NCBI Genome Project"/>
        </authorList>
    </citation>
    <scope>NUCLEOTIDE SEQUENCE</scope>
    <source>
        <strain evidence="2">CBS 342.82</strain>
    </source>
</reference>
<dbReference type="Proteomes" id="UP000504637">
    <property type="component" value="Unplaced"/>
</dbReference>
<organism evidence="2">
    <name type="scientific">Dissoconium aciculare CBS 342.82</name>
    <dbReference type="NCBI Taxonomy" id="1314786"/>
    <lineage>
        <taxon>Eukaryota</taxon>
        <taxon>Fungi</taxon>
        <taxon>Dikarya</taxon>
        <taxon>Ascomycota</taxon>
        <taxon>Pezizomycotina</taxon>
        <taxon>Dothideomycetes</taxon>
        <taxon>Dothideomycetidae</taxon>
        <taxon>Mycosphaerellales</taxon>
        <taxon>Dissoconiaceae</taxon>
        <taxon>Dissoconium</taxon>
    </lineage>
</organism>
<name>A0A6J3LYC5_9PEZI</name>